<name>A0A5M8PFZ9_9LECA</name>
<dbReference type="AlphaFoldDB" id="A0A5M8PFZ9"/>
<evidence type="ECO:0000313" key="1">
    <source>
        <dbReference type="EMBL" id="KAA6407662.1"/>
    </source>
</evidence>
<comment type="caution">
    <text evidence="1">The sequence shown here is derived from an EMBL/GenBank/DDBJ whole genome shotgun (WGS) entry which is preliminary data.</text>
</comment>
<dbReference type="Proteomes" id="UP000324767">
    <property type="component" value="Unassembled WGS sequence"/>
</dbReference>
<organism evidence="1 2">
    <name type="scientific">Lasallia pustulata</name>
    <dbReference type="NCBI Taxonomy" id="136370"/>
    <lineage>
        <taxon>Eukaryota</taxon>
        <taxon>Fungi</taxon>
        <taxon>Dikarya</taxon>
        <taxon>Ascomycota</taxon>
        <taxon>Pezizomycotina</taxon>
        <taxon>Lecanoromycetes</taxon>
        <taxon>OSLEUM clade</taxon>
        <taxon>Umbilicariomycetidae</taxon>
        <taxon>Umbilicariales</taxon>
        <taxon>Umbilicariaceae</taxon>
        <taxon>Lasallia</taxon>
    </lineage>
</organism>
<dbReference type="OrthoDB" id="10633106at2759"/>
<evidence type="ECO:0008006" key="3">
    <source>
        <dbReference type="Google" id="ProtNLM"/>
    </source>
</evidence>
<protein>
    <recommendedName>
        <fullName evidence="3">F-box domain-containing protein</fullName>
    </recommendedName>
</protein>
<gene>
    <name evidence="1" type="ORF">FRX48_08500</name>
</gene>
<evidence type="ECO:0000313" key="2">
    <source>
        <dbReference type="Proteomes" id="UP000324767"/>
    </source>
</evidence>
<dbReference type="EMBL" id="VXIT01000016">
    <property type="protein sequence ID" value="KAA6407662.1"/>
    <property type="molecule type" value="Genomic_DNA"/>
</dbReference>
<accession>A0A5M8PFZ9</accession>
<reference evidence="1 2" key="1">
    <citation type="submission" date="2019-09" db="EMBL/GenBank/DDBJ databases">
        <title>The hologenome of the rock-dwelling lichen Lasallia pustulata.</title>
        <authorList>
            <person name="Greshake Tzovaras B."/>
            <person name="Segers F."/>
            <person name="Bicker A."/>
            <person name="Dal Grande F."/>
            <person name="Otte J."/>
            <person name="Hankeln T."/>
            <person name="Schmitt I."/>
            <person name="Ebersberger I."/>
        </authorList>
    </citation>
    <scope>NUCLEOTIDE SEQUENCE [LARGE SCALE GENOMIC DNA]</scope>
    <source>
        <strain evidence="1">A1-1</strain>
    </source>
</reference>
<proteinExistence type="predicted"/>
<sequence length="163" mass="18149">MAGLDKLPPELLGMITDQLAPTAHLSLRMTSKTLFALTQPNPMPSKSAWVLFNLAFEKHCRRRPAQLVCTLCSRILGHDSFSDSQAQKSLPERFCIACGVSSEKYCRGYFKVGKIRCFACAGCRKGVSVENEAEYGALITKKRRWCRDCWGPISAFIVTEPKG</sequence>